<dbReference type="CDD" id="cd00501">
    <property type="entry name" value="Peptidase_C15"/>
    <property type="match status" value="1"/>
</dbReference>
<keyword evidence="13" id="KW-1185">Reference proteome</keyword>
<keyword evidence="6 9" id="KW-0645">Protease</keyword>
<dbReference type="RefSeq" id="WP_058029981.1">
    <property type="nucleotide sequence ID" value="NZ_CP013187.1"/>
</dbReference>
<comment type="catalytic activity">
    <reaction evidence="1 9 10">
        <text>Release of an N-terminal pyroglutamyl group from a polypeptide, the second amino acid generally not being Pro.</text>
        <dbReference type="EC" id="3.4.19.3"/>
    </reaction>
</comment>
<sequence length="227" mass="24547">MTKQTKTELKTVLLTGFEPFGGESINPSWQAVKQLHGQSINDHQVECVELPCEFGRSLEHLYQAIEKHQPSLVLCIGQAGGRSHISIERIAINIDDARIADNAGNQPVDITIIDDAPAAYFAKLPIKTMYKGLLEAGIPVEVSNTAGTYVCNHVMFGLLDYIARHFGENEESIQGGFIHIPFLPEQAVHHSGAPSMSQTTVVAALKLLIKNGLSSGPDLKVAAGTTH</sequence>
<reference evidence="12 13" key="1">
    <citation type="submission" date="2015-11" db="EMBL/GenBank/DDBJ databases">
        <authorList>
            <person name="Zhang Y."/>
            <person name="Guo Z."/>
        </authorList>
    </citation>
    <scope>NUCLEOTIDE SEQUENCE [LARGE SCALE GENOMIC DNA]</scope>
    <source>
        <strain evidence="12 13">KCTC 12086</strain>
    </source>
</reference>
<dbReference type="GO" id="GO:0006508">
    <property type="term" value="P:proteolysis"/>
    <property type="evidence" value="ECO:0007669"/>
    <property type="project" value="UniProtKB-KW"/>
</dbReference>
<dbReference type="PIRSF" id="PIRSF015592">
    <property type="entry name" value="Prld-crbxl_pptds"/>
    <property type="match status" value="1"/>
</dbReference>
<evidence type="ECO:0000256" key="1">
    <source>
        <dbReference type="ARBA" id="ARBA00001770"/>
    </source>
</evidence>
<keyword evidence="8 9" id="KW-0788">Thiol protease</keyword>
<dbReference type="EMBL" id="CP013187">
    <property type="protein sequence ID" value="ALO42315.1"/>
    <property type="molecule type" value="Genomic_DNA"/>
</dbReference>
<proteinExistence type="inferred from homology"/>
<dbReference type="GO" id="GO:0005829">
    <property type="term" value="C:cytosol"/>
    <property type="evidence" value="ECO:0007669"/>
    <property type="project" value="InterPro"/>
</dbReference>
<dbReference type="NCBIfam" id="NF009676">
    <property type="entry name" value="PRK13197.1"/>
    <property type="match status" value="1"/>
</dbReference>
<evidence type="ECO:0000256" key="5">
    <source>
        <dbReference type="ARBA" id="ARBA00022490"/>
    </source>
</evidence>
<comment type="function">
    <text evidence="2 9">Removes 5-oxoproline from various penultimate amino acid residues except L-proline.</text>
</comment>
<dbReference type="PROSITE" id="PS01334">
    <property type="entry name" value="PYRASE_CYS"/>
    <property type="match status" value="1"/>
</dbReference>
<dbReference type="Pfam" id="PF01470">
    <property type="entry name" value="Peptidase_C15"/>
    <property type="match status" value="1"/>
</dbReference>
<feature type="active site" evidence="9">
    <location>
        <position position="179"/>
    </location>
</feature>
<dbReference type="InterPro" id="IPR036440">
    <property type="entry name" value="Peptidase_C15-like_sf"/>
</dbReference>
<dbReference type="KEGG" id="pphe:PP2015_1814"/>
<evidence type="ECO:0000256" key="9">
    <source>
        <dbReference type="HAMAP-Rule" id="MF_00417"/>
    </source>
</evidence>
<dbReference type="AlphaFoldDB" id="A0A0S2K1X4"/>
<keyword evidence="7 9" id="KW-0378">Hydrolase</keyword>
<dbReference type="STRING" id="161398.PP2015_1814"/>
<comment type="similarity">
    <text evidence="4 9">Belongs to the peptidase C15 family.</text>
</comment>
<evidence type="ECO:0000256" key="4">
    <source>
        <dbReference type="ARBA" id="ARBA00006641"/>
    </source>
</evidence>
<protein>
    <recommendedName>
        <fullName evidence="9">Pyrrolidone-carboxylate peptidase</fullName>
        <ecNumber evidence="9">3.4.19.3</ecNumber>
    </recommendedName>
    <alternativeName>
        <fullName evidence="9">5-oxoprolyl-peptidase</fullName>
    </alternativeName>
    <alternativeName>
        <fullName evidence="9">Pyroglutamyl-peptidase I</fullName>
        <shortName evidence="9">PGP-I</shortName>
        <shortName evidence="9">Pyrase</shortName>
    </alternativeName>
</protein>
<evidence type="ECO:0000256" key="7">
    <source>
        <dbReference type="ARBA" id="ARBA00022801"/>
    </source>
</evidence>
<dbReference type="PANTHER" id="PTHR23402">
    <property type="entry name" value="PROTEASE FAMILY C15 PYROGLUTAMYL-PEPTIDASE I-RELATED"/>
    <property type="match status" value="1"/>
</dbReference>
<evidence type="ECO:0000256" key="10">
    <source>
        <dbReference type="PROSITE-ProRule" id="PRU10076"/>
    </source>
</evidence>
<organism evidence="12 13">
    <name type="scientific">Pseudoalteromonas phenolica</name>
    <dbReference type="NCBI Taxonomy" id="161398"/>
    <lineage>
        <taxon>Bacteria</taxon>
        <taxon>Pseudomonadati</taxon>
        <taxon>Pseudomonadota</taxon>
        <taxon>Gammaproteobacteria</taxon>
        <taxon>Alteromonadales</taxon>
        <taxon>Pseudoalteromonadaceae</taxon>
        <taxon>Pseudoalteromonas</taxon>
    </lineage>
</organism>
<feature type="active site" evidence="9 11">
    <location>
        <position position="151"/>
    </location>
</feature>
<evidence type="ECO:0000256" key="6">
    <source>
        <dbReference type="ARBA" id="ARBA00022670"/>
    </source>
</evidence>
<evidence type="ECO:0000256" key="2">
    <source>
        <dbReference type="ARBA" id="ARBA00002280"/>
    </source>
</evidence>
<accession>A0A0S2K1X4</accession>
<comment type="subcellular location">
    <subcellularLocation>
        <location evidence="3 9">Cytoplasm</location>
    </subcellularLocation>
</comment>
<evidence type="ECO:0000313" key="13">
    <source>
        <dbReference type="Proteomes" id="UP000061457"/>
    </source>
</evidence>
<comment type="subunit">
    <text evidence="9">Homotetramer.</text>
</comment>
<dbReference type="InterPro" id="IPR033694">
    <property type="entry name" value="PGPEP1_Cys_AS"/>
</dbReference>
<dbReference type="GO" id="GO:0016920">
    <property type="term" value="F:pyroglutamyl-peptidase activity"/>
    <property type="evidence" value="ECO:0007669"/>
    <property type="project" value="UniProtKB-UniRule"/>
</dbReference>
<dbReference type="HAMAP" id="MF_00417">
    <property type="entry name" value="Pyrrolid_peptidase"/>
    <property type="match status" value="1"/>
</dbReference>
<evidence type="ECO:0000256" key="11">
    <source>
        <dbReference type="PROSITE-ProRule" id="PRU10077"/>
    </source>
</evidence>
<dbReference type="PRINTS" id="PR00706">
    <property type="entry name" value="PYROGLUPTASE"/>
</dbReference>
<dbReference type="NCBIfam" id="TIGR00504">
    <property type="entry name" value="pyro_pdase"/>
    <property type="match status" value="1"/>
</dbReference>
<dbReference type="Gene3D" id="3.40.630.20">
    <property type="entry name" value="Peptidase C15, pyroglutamyl peptidase I-like"/>
    <property type="match status" value="1"/>
</dbReference>
<dbReference type="PROSITE" id="PS01333">
    <property type="entry name" value="PYRASE_GLU"/>
    <property type="match status" value="1"/>
</dbReference>
<evidence type="ECO:0000256" key="8">
    <source>
        <dbReference type="ARBA" id="ARBA00022807"/>
    </source>
</evidence>
<dbReference type="InterPro" id="IPR033693">
    <property type="entry name" value="PGPEP1_Glu_AS"/>
</dbReference>
<dbReference type="PANTHER" id="PTHR23402:SF1">
    <property type="entry name" value="PYROGLUTAMYL-PEPTIDASE I"/>
    <property type="match status" value="1"/>
</dbReference>
<evidence type="ECO:0000256" key="3">
    <source>
        <dbReference type="ARBA" id="ARBA00004496"/>
    </source>
</evidence>
<gene>
    <name evidence="9" type="primary">pcp</name>
    <name evidence="12" type="ORF">PP2015_1814</name>
</gene>
<dbReference type="InterPro" id="IPR000816">
    <property type="entry name" value="Peptidase_C15"/>
</dbReference>
<dbReference type="PATRIC" id="fig|161398.10.peg.1840"/>
<keyword evidence="5 9" id="KW-0963">Cytoplasm</keyword>
<name>A0A0S2K1X4_9GAMM</name>
<dbReference type="EC" id="3.4.19.3" evidence="9"/>
<dbReference type="InterPro" id="IPR029762">
    <property type="entry name" value="PGP-I_bact-type"/>
</dbReference>
<dbReference type="InterPro" id="IPR016125">
    <property type="entry name" value="Peptidase_C15-like"/>
</dbReference>
<dbReference type="SUPFAM" id="SSF53182">
    <property type="entry name" value="Pyrrolidone carboxyl peptidase (pyroglutamate aminopeptidase)"/>
    <property type="match status" value="1"/>
</dbReference>
<dbReference type="OrthoDB" id="9801228at2"/>
<dbReference type="FunFam" id="3.40.630.20:FF:000001">
    <property type="entry name" value="Pyrrolidone-carboxylate peptidase"/>
    <property type="match status" value="1"/>
</dbReference>
<feature type="active site" evidence="9 10">
    <location>
        <position position="88"/>
    </location>
</feature>
<evidence type="ECO:0000313" key="12">
    <source>
        <dbReference type="EMBL" id="ALO42315.1"/>
    </source>
</evidence>
<dbReference type="Proteomes" id="UP000061457">
    <property type="component" value="Chromosome I"/>
</dbReference>